<dbReference type="STRING" id="379508.A5DUA5"/>
<feature type="compositionally biased region" description="Basic residues" evidence="1">
    <location>
        <begin position="138"/>
        <end position="150"/>
    </location>
</feature>
<dbReference type="Pfam" id="PF23550">
    <property type="entry name" value="zf_Tbcl_Rhp7"/>
    <property type="match status" value="1"/>
</dbReference>
<dbReference type="SMART" id="SM00367">
    <property type="entry name" value="LRR_CC"/>
    <property type="match status" value="5"/>
</dbReference>
<dbReference type="InterPro" id="IPR056451">
    <property type="entry name" value="Znf_Tbcl_Rhp7"/>
</dbReference>
<dbReference type="GO" id="GO:0019005">
    <property type="term" value="C:SCF ubiquitin ligase complex"/>
    <property type="evidence" value="ECO:0007669"/>
    <property type="project" value="TreeGrafter"/>
</dbReference>
<gene>
    <name evidence="3" type="ORF">LELG_00941</name>
</gene>
<dbReference type="OMA" id="ACRHISR"/>
<dbReference type="InterPro" id="IPR006553">
    <property type="entry name" value="Leu-rich_rpt_Cys-con_subtyp"/>
</dbReference>
<dbReference type="InParanoid" id="A5DUA5"/>
<name>A5DUA5_LODEL</name>
<evidence type="ECO:0000259" key="2">
    <source>
        <dbReference type="Pfam" id="PF23550"/>
    </source>
</evidence>
<dbReference type="InterPro" id="IPR032675">
    <property type="entry name" value="LRR_dom_sf"/>
</dbReference>
<dbReference type="Gene3D" id="3.80.10.10">
    <property type="entry name" value="Ribonuclease Inhibitor"/>
    <property type="match status" value="2"/>
</dbReference>
<feature type="compositionally biased region" description="Polar residues" evidence="1">
    <location>
        <begin position="58"/>
        <end position="102"/>
    </location>
</feature>
<sequence length="684" mass="76881">MARRQRGRRTEGGVQGPSSALTAFLKSEGITDAFRARREREREQQVANNPTEEPETLESGSEGSDANTPSRTGTPEAANTPSRTGTPDSAEQSRRASSQVNIEQVGENRSGHGDNNVGVDQNEDDDDDDDDDDEIRQMKRAAKRKLRAARRGAGSNGTKRRTAPGDGSDGDDSDDSDKNDNDDYNDDDDDELQNVDMKKFGEDDTCVDCGDRFELSVYSRFIKEKTGYLCDSCNQVLRERERKAKANQLAARKKRRKVAQALLNKSTVKLPKLQDVCIKKITQNIEDVDALGDIGQMNLNKIAMILSKNRSLNDKTISLFLSPDLKHLEFWDCSNVDSDSLNKIASFCPNLESLTLFMCGQLHNDNLEYFASNLKHLHSLSLNGPFLISDRMWQSYFEQIRGKFVKFEVRNTHRFGNESLLSLLECCGNELTSLKLSRLDGITKTEAYQEIPKYISRNKLVELEISYPTNEDLITDELLIDILAITGESLNYLNVDGCSGLTEKFLLEGVSKYCRNLTRLSMKNLDQVSNEGFAKAFEKFSKVNAGGLLEINLMKCTDLGDDALYALFNHSCHTLVEMSINSLYRVSKDFLSQIFTEDAHQFKINLRNKAKEDSSIAHFHAIKLPLLTYLDASFVRAVDNEILTLISENCPKLQIIEVYGDNRCTNKAVFEDSLMVIGRQTDDL</sequence>
<protein>
    <recommendedName>
        <fullName evidence="2">DNA repair protein rhp7 treble clef domain-containing protein</fullName>
    </recommendedName>
</protein>
<dbReference type="eggNOG" id="KOG1947">
    <property type="taxonomic scope" value="Eukaryota"/>
</dbReference>
<dbReference type="GO" id="GO:0031146">
    <property type="term" value="P:SCF-dependent proteasomal ubiquitin-dependent protein catabolic process"/>
    <property type="evidence" value="ECO:0007669"/>
    <property type="project" value="TreeGrafter"/>
</dbReference>
<proteinExistence type="predicted"/>
<feature type="region of interest" description="Disordered" evidence="1">
    <location>
        <begin position="1"/>
        <end position="193"/>
    </location>
</feature>
<feature type="compositionally biased region" description="Acidic residues" evidence="1">
    <location>
        <begin position="182"/>
        <end position="193"/>
    </location>
</feature>
<evidence type="ECO:0000313" key="3">
    <source>
        <dbReference type="EMBL" id="EDK42763.1"/>
    </source>
</evidence>
<dbReference type="HOGENOM" id="CLU_006598_2_0_1"/>
<dbReference type="FunCoup" id="A5DUA5">
    <property type="interactions" value="31"/>
</dbReference>
<reference evidence="3 4" key="1">
    <citation type="journal article" date="2009" name="Nature">
        <title>Evolution of pathogenicity and sexual reproduction in eight Candida genomes.</title>
        <authorList>
            <person name="Butler G."/>
            <person name="Rasmussen M.D."/>
            <person name="Lin M.F."/>
            <person name="Santos M.A."/>
            <person name="Sakthikumar S."/>
            <person name="Munro C.A."/>
            <person name="Rheinbay E."/>
            <person name="Grabherr M."/>
            <person name="Forche A."/>
            <person name="Reedy J.L."/>
            <person name="Agrafioti I."/>
            <person name="Arnaud M.B."/>
            <person name="Bates S."/>
            <person name="Brown A.J."/>
            <person name="Brunke S."/>
            <person name="Costanzo M.C."/>
            <person name="Fitzpatrick D.A."/>
            <person name="de Groot P.W."/>
            <person name="Harris D."/>
            <person name="Hoyer L.L."/>
            <person name="Hube B."/>
            <person name="Klis F.M."/>
            <person name="Kodira C."/>
            <person name="Lennard N."/>
            <person name="Logue M.E."/>
            <person name="Martin R."/>
            <person name="Neiman A.M."/>
            <person name="Nikolaou E."/>
            <person name="Quail M.A."/>
            <person name="Quinn J."/>
            <person name="Santos M.C."/>
            <person name="Schmitzberger F.F."/>
            <person name="Sherlock G."/>
            <person name="Shah P."/>
            <person name="Silverstein K.A."/>
            <person name="Skrzypek M.S."/>
            <person name="Soll D."/>
            <person name="Staggs R."/>
            <person name="Stansfield I."/>
            <person name="Stumpf M.P."/>
            <person name="Sudbery P.E."/>
            <person name="Srikantha T."/>
            <person name="Zeng Q."/>
            <person name="Berman J."/>
            <person name="Berriman M."/>
            <person name="Heitman J."/>
            <person name="Gow N.A."/>
            <person name="Lorenz M.C."/>
            <person name="Birren B.W."/>
            <person name="Kellis M."/>
            <person name="Cuomo C.A."/>
        </authorList>
    </citation>
    <scope>NUCLEOTIDE SEQUENCE [LARGE SCALE GENOMIC DNA]</scope>
    <source>
        <strain evidence="4">ATCC 11503 / BCRC 21390 / CBS 2605 / JCM 1781 / NBRC 1676 / NRRL YB-4239</strain>
    </source>
</reference>
<accession>A5DUA5</accession>
<keyword evidence="4" id="KW-1185">Reference proteome</keyword>
<feature type="domain" description="DNA repair protein rhp7 treble clef" evidence="2">
    <location>
        <begin position="200"/>
        <end position="237"/>
    </location>
</feature>
<dbReference type="Proteomes" id="UP000001996">
    <property type="component" value="Unassembled WGS sequence"/>
</dbReference>
<dbReference type="EMBL" id="CH981524">
    <property type="protein sequence ID" value="EDK42763.1"/>
    <property type="molecule type" value="Genomic_DNA"/>
</dbReference>
<dbReference type="OrthoDB" id="1924287at2759"/>
<dbReference type="AlphaFoldDB" id="A5DUA5"/>
<evidence type="ECO:0000313" key="4">
    <source>
        <dbReference type="Proteomes" id="UP000001996"/>
    </source>
</evidence>
<feature type="compositionally biased region" description="Acidic residues" evidence="1">
    <location>
        <begin position="121"/>
        <end position="134"/>
    </location>
</feature>
<feature type="compositionally biased region" description="Basic and acidic residues" evidence="1">
    <location>
        <begin position="34"/>
        <end position="44"/>
    </location>
</feature>
<dbReference type="PANTHER" id="PTHR13318:SF95">
    <property type="entry name" value="F-BOX PROTEIN YLR352W"/>
    <property type="match status" value="1"/>
</dbReference>
<dbReference type="SUPFAM" id="SSF52047">
    <property type="entry name" value="RNI-like"/>
    <property type="match status" value="2"/>
</dbReference>
<organism evidence="3 4">
    <name type="scientific">Lodderomyces elongisporus (strain ATCC 11503 / CBS 2605 / JCM 1781 / NBRC 1676 / NRRL YB-4239)</name>
    <name type="common">Yeast</name>
    <name type="synonym">Saccharomyces elongisporus</name>
    <dbReference type="NCBI Taxonomy" id="379508"/>
    <lineage>
        <taxon>Eukaryota</taxon>
        <taxon>Fungi</taxon>
        <taxon>Dikarya</taxon>
        <taxon>Ascomycota</taxon>
        <taxon>Saccharomycotina</taxon>
        <taxon>Pichiomycetes</taxon>
        <taxon>Debaryomycetaceae</taxon>
        <taxon>Candida/Lodderomyces clade</taxon>
        <taxon>Lodderomyces</taxon>
    </lineage>
</organism>
<dbReference type="KEGG" id="lel:PVL30_000906"/>
<dbReference type="PANTHER" id="PTHR13318">
    <property type="entry name" value="PARTNER OF PAIRED, ISOFORM B-RELATED"/>
    <property type="match status" value="1"/>
</dbReference>
<evidence type="ECO:0000256" key="1">
    <source>
        <dbReference type="SAM" id="MobiDB-lite"/>
    </source>
</evidence>
<dbReference type="GeneID" id="5234903"/>